<reference evidence="2" key="1">
    <citation type="journal article" date="2012" name="Nat. Biotechnol.">
        <title>Reference genome sequence of the model plant Setaria.</title>
        <authorList>
            <person name="Bennetzen J.L."/>
            <person name="Schmutz J."/>
            <person name="Wang H."/>
            <person name="Percifield R."/>
            <person name="Hawkins J."/>
            <person name="Pontaroli A.C."/>
            <person name="Estep M."/>
            <person name="Feng L."/>
            <person name="Vaughn J.N."/>
            <person name="Grimwood J."/>
            <person name="Jenkins J."/>
            <person name="Barry K."/>
            <person name="Lindquist E."/>
            <person name="Hellsten U."/>
            <person name="Deshpande S."/>
            <person name="Wang X."/>
            <person name="Wu X."/>
            <person name="Mitros T."/>
            <person name="Triplett J."/>
            <person name="Yang X."/>
            <person name="Ye C.Y."/>
            <person name="Mauro-Herrera M."/>
            <person name="Wang L."/>
            <person name="Li P."/>
            <person name="Sharma M."/>
            <person name="Sharma R."/>
            <person name="Ronald P.C."/>
            <person name="Panaud O."/>
            <person name="Kellogg E.A."/>
            <person name="Brutnell T.P."/>
            <person name="Doust A.N."/>
            <person name="Tuskan G.A."/>
            <person name="Rokhsar D."/>
            <person name="Devos K.M."/>
        </authorList>
    </citation>
    <scope>NUCLEOTIDE SEQUENCE [LARGE SCALE GENOMIC DNA]</scope>
    <source>
        <strain evidence="2">cv. Yugu1</strain>
    </source>
</reference>
<accession>K3Z202</accession>
<evidence type="ECO:0000313" key="1">
    <source>
        <dbReference type="EnsemblPlants" id="KQL29500"/>
    </source>
</evidence>
<sequence>MLKVFLFQSLAVPLTKVFLTVRPIWNFQWFYIYESFLTKLFYVQHHYSHGSPCIVC</sequence>
<proteinExistence type="predicted"/>
<dbReference type="InParanoid" id="K3Z202"/>
<keyword evidence="2" id="KW-1185">Reference proteome</keyword>
<dbReference type="EnsemblPlants" id="KQL29500">
    <property type="protein sequence ID" value="KQL29500"/>
    <property type="gene ID" value="SETIT_020570mg"/>
</dbReference>
<evidence type="ECO:0000313" key="2">
    <source>
        <dbReference type="Proteomes" id="UP000004995"/>
    </source>
</evidence>
<reference evidence="1" key="2">
    <citation type="submission" date="2018-08" db="UniProtKB">
        <authorList>
            <consortium name="EnsemblPlants"/>
        </authorList>
    </citation>
    <scope>IDENTIFICATION</scope>
    <source>
        <strain evidence="1">Yugu1</strain>
    </source>
</reference>
<protein>
    <submittedName>
        <fullName evidence="1">Uncharacterized protein</fullName>
    </submittedName>
</protein>
<dbReference type="Proteomes" id="UP000004995">
    <property type="component" value="Unassembled WGS sequence"/>
</dbReference>
<name>K3Z202_SETIT</name>
<dbReference type="AlphaFoldDB" id="K3Z202"/>
<dbReference type="EMBL" id="AGNK02000272">
    <property type="status" value="NOT_ANNOTATED_CDS"/>
    <property type="molecule type" value="Genomic_DNA"/>
</dbReference>
<dbReference type="HOGENOM" id="CLU_3017829_0_0_1"/>
<dbReference type="Gramene" id="KQL29500">
    <property type="protein sequence ID" value="KQL29500"/>
    <property type="gene ID" value="SETIT_020570mg"/>
</dbReference>
<organism evidence="1 2">
    <name type="scientific">Setaria italica</name>
    <name type="common">Foxtail millet</name>
    <name type="synonym">Panicum italicum</name>
    <dbReference type="NCBI Taxonomy" id="4555"/>
    <lineage>
        <taxon>Eukaryota</taxon>
        <taxon>Viridiplantae</taxon>
        <taxon>Streptophyta</taxon>
        <taxon>Embryophyta</taxon>
        <taxon>Tracheophyta</taxon>
        <taxon>Spermatophyta</taxon>
        <taxon>Magnoliopsida</taxon>
        <taxon>Liliopsida</taxon>
        <taxon>Poales</taxon>
        <taxon>Poaceae</taxon>
        <taxon>PACMAD clade</taxon>
        <taxon>Panicoideae</taxon>
        <taxon>Panicodae</taxon>
        <taxon>Paniceae</taxon>
        <taxon>Cenchrinae</taxon>
        <taxon>Setaria</taxon>
    </lineage>
</organism>